<keyword evidence="5" id="KW-0378">Hydrolase</keyword>
<dbReference type="NCBIfam" id="NF038128">
    <property type="entry name" value="choice_anch_J"/>
    <property type="match status" value="1"/>
</dbReference>
<dbReference type="Pfam" id="PF07675">
    <property type="entry name" value="Cleaved_Adhesin"/>
    <property type="match status" value="1"/>
</dbReference>
<name>A0ABU9I3X4_9FLAO</name>
<dbReference type="Gene3D" id="3.40.390.10">
    <property type="entry name" value="Collagenase (Catalytic Domain)"/>
    <property type="match status" value="1"/>
</dbReference>
<evidence type="ECO:0000313" key="12">
    <source>
        <dbReference type="EMBL" id="MEL1247113.1"/>
    </source>
</evidence>
<dbReference type="CDD" id="cd04275">
    <property type="entry name" value="ZnMc_pappalysin_like"/>
    <property type="match status" value="1"/>
</dbReference>
<keyword evidence="8" id="KW-1015">Disulfide bond</keyword>
<keyword evidence="4 9" id="KW-0732">Signal</keyword>
<evidence type="ECO:0000256" key="1">
    <source>
        <dbReference type="ARBA" id="ARBA00008721"/>
    </source>
</evidence>
<dbReference type="SUPFAM" id="SSF141072">
    <property type="entry name" value="CalX-like"/>
    <property type="match status" value="1"/>
</dbReference>
<gene>
    <name evidence="12" type="ORF">AAEO58_03565</name>
</gene>
<keyword evidence="7 12" id="KW-0482">Metalloprotease</keyword>
<dbReference type="Gene3D" id="2.60.40.2030">
    <property type="match status" value="1"/>
</dbReference>
<evidence type="ECO:0000256" key="4">
    <source>
        <dbReference type="ARBA" id="ARBA00022729"/>
    </source>
</evidence>
<dbReference type="Proteomes" id="UP001393056">
    <property type="component" value="Unassembled WGS sequence"/>
</dbReference>
<dbReference type="RefSeq" id="WP_341681985.1">
    <property type="nucleotide sequence ID" value="NZ_JBBYHT010000001.1"/>
</dbReference>
<dbReference type="InterPro" id="IPR024079">
    <property type="entry name" value="MetalloPept_cat_dom_sf"/>
</dbReference>
<reference evidence="12 13" key="1">
    <citation type="submission" date="2024-04" db="EMBL/GenBank/DDBJ databases">
        <title>Flavobacterium sp. DGU41 16S ribosomal RNA gene Genome sequencing and assembly.</title>
        <authorList>
            <person name="Park S."/>
        </authorList>
    </citation>
    <scope>NUCLEOTIDE SEQUENCE [LARGE SCALE GENOMIC DNA]</scope>
    <source>
        <strain evidence="12 13">DGU41</strain>
    </source>
</reference>
<evidence type="ECO:0000256" key="5">
    <source>
        <dbReference type="ARBA" id="ARBA00022801"/>
    </source>
</evidence>
<organism evidence="12 13">
    <name type="scientific">Flavobacterium helocola</name>
    <dbReference type="NCBI Taxonomy" id="3139139"/>
    <lineage>
        <taxon>Bacteria</taxon>
        <taxon>Pseudomonadati</taxon>
        <taxon>Bacteroidota</taxon>
        <taxon>Flavobacteriia</taxon>
        <taxon>Flavobacteriales</taxon>
        <taxon>Flavobacteriaceae</taxon>
        <taxon>Flavobacterium</taxon>
    </lineage>
</organism>
<evidence type="ECO:0000313" key="13">
    <source>
        <dbReference type="Proteomes" id="UP001393056"/>
    </source>
</evidence>
<feature type="domain" description="Cleaved adhesin" evidence="11">
    <location>
        <begin position="525"/>
        <end position="688"/>
    </location>
</feature>
<keyword evidence="3" id="KW-0479">Metal-binding</keyword>
<dbReference type="Gene3D" id="2.60.120.200">
    <property type="match status" value="1"/>
</dbReference>
<evidence type="ECO:0000256" key="7">
    <source>
        <dbReference type="ARBA" id="ARBA00023049"/>
    </source>
</evidence>
<feature type="signal peptide" evidence="9">
    <location>
        <begin position="1"/>
        <end position="20"/>
    </location>
</feature>
<feature type="domain" description="Peptidase M43 pregnancy-associated plasma-A" evidence="10">
    <location>
        <begin position="276"/>
        <end position="365"/>
    </location>
</feature>
<dbReference type="EMBL" id="JBBYHT010000001">
    <property type="protein sequence ID" value="MEL1247113.1"/>
    <property type="molecule type" value="Genomic_DNA"/>
</dbReference>
<keyword evidence="6" id="KW-0862">Zinc</keyword>
<comment type="similarity">
    <text evidence="1">Belongs to the peptidase M43B family.</text>
</comment>
<evidence type="ECO:0000256" key="9">
    <source>
        <dbReference type="SAM" id="SignalP"/>
    </source>
</evidence>
<dbReference type="InterPro" id="IPR038081">
    <property type="entry name" value="CalX-like_sf"/>
</dbReference>
<evidence type="ECO:0000256" key="2">
    <source>
        <dbReference type="ARBA" id="ARBA00022670"/>
    </source>
</evidence>
<dbReference type="GO" id="GO:0008237">
    <property type="term" value="F:metallopeptidase activity"/>
    <property type="evidence" value="ECO:0007669"/>
    <property type="project" value="UniProtKB-KW"/>
</dbReference>
<dbReference type="Pfam" id="PF05572">
    <property type="entry name" value="Peptidase_M43"/>
    <property type="match status" value="1"/>
</dbReference>
<feature type="chain" id="PRO_5046198778" evidence="9">
    <location>
        <begin position="21"/>
        <end position="1433"/>
    </location>
</feature>
<dbReference type="PANTHER" id="PTHR47466:SF1">
    <property type="entry name" value="METALLOPROTEASE MEP1 (AFU_ORTHOLOGUE AFUA_1G07730)-RELATED"/>
    <property type="match status" value="1"/>
</dbReference>
<dbReference type="InterPro" id="IPR008754">
    <property type="entry name" value="Peptidase_M43"/>
</dbReference>
<evidence type="ECO:0000259" key="10">
    <source>
        <dbReference type="Pfam" id="PF05572"/>
    </source>
</evidence>
<protein>
    <submittedName>
        <fullName evidence="12">M43 family zinc metalloprotease</fullName>
    </submittedName>
</protein>
<evidence type="ECO:0000256" key="3">
    <source>
        <dbReference type="ARBA" id="ARBA00022723"/>
    </source>
</evidence>
<dbReference type="SUPFAM" id="SSF55486">
    <property type="entry name" value="Metalloproteases ('zincins'), catalytic domain"/>
    <property type="match status" value="1"/>
</dbReference>
<evidence type="ECO:0000256" key="6">
    <source>
        <dbReference type="ARBA" id="ARBA00022833"/>
    </source>
</evidence>
<sequence>MKKRILIVCLVFFFKGNLWSQNKSALQNKTDLTTNIKTLEKNQTSNFTNNLIQARQFAPNGVVRCATTEYTKSKQEKGLMPSDEAFEVWLAPKINEIKRLRQTGRLPAVISIPVVVHVIHNGDAIGVNENIANGQVLSQIQVFNEDFRKIAGSPGDGIGVDTTIEFCLAQIDPSGNPTNGIDRRNLGIASFNGAAVEAAKATTIWDPTKYLNMWTFNFGGDLASVLGYAQFPTGSGLQGMPVEDCITGEASTDGVVCAYSTWGSRILFPTGNYGGTAYDKGRTMTHEVGHMFGLRHIWGDGGCGVDDFCADTPVAGAPNFACPTGINSCPAEPGLDQIENYMDYTDDACMSIFTQDQKDRMLAVLMNSPRRDDLLVSTVCNPVATPYIQFKRTACEVRAPKIVIEGNGCNYTEFTIPLNIDRAASQNTVVTFSIDGASVANAADIQIMTPTVTFTAGLTADNNFVFRVLNDGIIEPDEELIISFSVNANGGNAIANPNEGNLFKITIVNDDFAPTLTQTVNLLTEDFEDLTGWTIIDADGDARNWGLVNGLDGFGTAPNTISGRSAYSEKSRTYLSGAGAGNATPNNYLISPQISIPANATSANVSYIFAAFGANAGNYTVYFTTNASTAANITAGTTLQASSTIVQNASILRTHNLYAFIGQTGYIVFRHTNNISTVGLLVLDNLSVNAVVETPVQTDVNLATACNTSLKSSGQLFAKDSSTGRIMSGINAITGFDYGCTTVYVDRSNTSAGIPTSPFTDAIVANAILSKTFRVIPQNDSPTASYSISFYYTEAEVAAWETATGKSRNDLYVIKVANNPVSVVNQVNFATYTIESQPVIISSFGTNVVFQANFTSSLSGGYALGPQSIINCGDVTSTWNGTTWSNGVPYDKIVAIINGDYNTTTNGSLTCCSLSVNTGAVATIGANTHMTVTGDITVAGTLNVLNNGSLVQIDDAAVNTGNISYERRVSIRMNDYVFWSSPVTNFNVNAISPLTPLAYILKWNPTIANANSGLGNWVAAANEIMIPATGYIVRGPVNFTNTTQNFTTNFVNGTPNNGVITKAIFRGNFTGGSYNGTNGAQITRFDDNWNLVGNPYPSSICALDFLNLNTNIEGAIRLWTHTNLPSSAISSPFYGTTQSNYSPADYITYNGLGTVSGPTGFNGFIAGGQGFFVQMNDGATATQNITFNNSLRSATYANNQFYRNIDNEVQDFRTSRIWLDIVDSANNSDRTLVGYAEGATAEKDRLFDAVTAAGLSMKIYSLLDNDMMTIQGKSYPLDVNDKVNLGVNISSNGNYSIAIAALDGVASDLPIYLEDKQLNLIHNLRQSPYSFTATIGQSNDRFVLRYNNEILGNNDFVSDNEVMVISNDAIQVVSNTTLISNVKIYNVLGQLLLDSNEVSVTTFETSKVQKNNVTLFFQVTLENGVKVTKKIVF</sequence>
<evidence type="ECO:0000256" key="8">
    <source>
        <dbReference type="ARBA" id="ARBA00023157"/>
    </source>
</evidence>
<dbReference type="InterPro" id="IPR011628">
    <property type="entry name" value="Cleaved_adhesin"/>
</dbReference>
<evidence type="ECO:0000259" key="11">
    <source>
        <dbReference type="Pfam" id="PF07675"/>
    </source>
</evidence>
<accession>A0ABU9I3X4</accession>
<keyword evidence="13" id="KW-1185">Reference proteome</keyword>
<dbReference type="PANTHER" id="PTHR47466">
    <property type="match status" value="1"/>
</dbReference>
<comment type="caution">
    <text evidence="12">The sequence shown here is derived from an EMBL/GenBank/DDBJ whole genome shotgun (WGS) entry which is preliminary data.</text>
</comment>
<keyword evidence="2" id="KW-0645">Protease</keyword>
<proteinExistence type="inferred from homology"/>